<dbReference type="EMBL" id="VSDO01000001">
    <property type="protein sequence ID" value="TYA15555.1"/>
    <property type="molecule type" value="Genomic_DNA"/>
</dbReference>
<protein>
    <recommendedName>
        <fullName evidence="3">Nucleotidyltransferase domain-containing protein</fullName>
    </recommendedName>
</protein>
<organism evidence="1 2">
    <name type="scientific">Paenibacillus faecis</name>
    <dbReference type="NCBI Taxonomy" id="862114"/>
    <lineage>
        <taxon>Bacteria</taxon>
        <taxon>Bacillati</taxon>
        <taxon>Bacillota</taxon>
        <taxon>Bacilli</taxon>
        <taxon>Bacillales</taxon>
        <taxon>Paenibacillaceae</taxon>
        <taxon>Paenibacillus</taxon>
    </lineage>
</organism>
<reference evidence="1 2" key="1">
    <citation type="submission" date="2019-08" db="EMBL/GenBank/DDBJ databases">
        <title>Genome sequencing of Paenibacillus faecis DSM 23593(T).</title>
        <authorList>
            <person name="Kook J.-K."/>
            <person name="Park S.-N."/>
            <person name="Lim Y.K."/>
        </authorList>
    </citation>
    <scope>NUCLEOTIDE SEQUENCE [LARGE SCALE GENOMIC DNA]</scope>
    <source>
        <strain evidence="1 2">DSM 23593</strain>
    </source>
</reference>
<comment type="caution">
    <text evidence="1">The sequence shown here is derived from an EMBL/GenBank/DDBJ whole genome shotgun (WGS) entry which is preliminary data.</text>
</comment>
<dbReference type="InterPro" id="IPR043519">
    <property type="entry name" value="NT_sf"/>
</dbReference>
<dbReference type="Gene3D" id="3.30.460.10">
    <property type="entry name" value="Beta Polymerase, domain 2"/>
    <property type="match status" value="1"/>
</dbReference>
<dbReference type="Proteomes" id="UP000325218">
    <property type="component" value="Unassembled WGS sequence"/>
</dbReference>
<dbReference type="AlphaFoldDB" id="A0A5D0D4P9"/>
<evidence type="ECO:0000313" key="2">
    <source>
        <dbReference type="Proteomes" id="UP000325218"/>
    </source>
</evidence>
<dbReference type="RefSeq" id="WP_148451161.1">
    <property type="nucleotide sequence ID" value="NZ_VSDO01000001.1"/>
</dbReference>
<gene>
    <name evidence="1" type="ORF">FRY98_03195</name>
</gene>
<evidence type="ECO:0008006" key="3">
    <source>
        <dbReference type="Google" id="ProtNLM"/>
    </source>
</evidence>
<keyword evidence="2" id="KW-1185">Reference proteome</keyword>
<sequence>MNRRELLLNRLEEIGNSLEGKDGALLLLGLGSVGSELGRLDEYSDLDFFVIVEPGCKARFLNNLDWLEDVYPLAYSFMNTVDGHKIMFRDGIYGEYAVFEARELDNIPYRGGRIVWKHPRKAAFEVPLANDRLIPDSRQEELAYAINEALTNLYVGLCRFARGEKLSALRFVQGSAIGSILSVLHLIEKENDHFPDPFGNERRLEQRFPRFATLLGGMLLGYEHVPESALAILNFLESVYPVNERLSEEIRKLATPEECRDNKIKNNMY</sequence>
<evidence type="ECO:0000313" key="1">
    <source>
        <dbReference type="EMBL" id="TYA15555.1"/>
    </source>
</evidence>
<dbReference type="OrthoDB" id="383876at2"/>
<accession>A0A5D0D4P9</accession>
<proteinExistence type="predicted"/>
<name>A0A5D0D4P9_9BACL</name>